<sequence>MISVTLAEIARIAGVGRAAVSNWRRRYANFPPPVGGTDTSPQFALEHVEEWLRRENKLKTAVNPLDRLWPEYESLGDRDLTGALVARVGLALSGSAALAITDDLPVLDHHATELLDRSLRLAESEGGARTFDLLLDRWLRTHVRQVAVTPQPLAELMVTVAMAVSSAAPPIVQDPACGTGALLLAAGRRLRDAGHRFELWGQDDDPVLVALSAARLAMQGLTENGPGSAVLTTGDTLRAPARHGTAVDMVICNPPSNERDWGHAELATDARWVYGQPPRTEPELAWVQHAVSALAPGGVAVLVLPPAVAARRAGRRIRAALVRAGVLQALIALPPGAAPPYGVGLHIWVLRPEGAPAPADDPSPGVTLVDATHAYPAAEGGEIDWASVTQQAVNAVLGKVPQGCVSLPAVELLDDLVDLTPARHIPSSTTATLVDLRRSWGRFDRHMQSLQDAAGALSALAPSDDADPTRLITVAELEQAGALDILSGQTLPEAVVRRGQRRTGDALVLTGPPLPGGPDLWLPATVIEQGVRDGTLTVTASQDIIVSTLARSFDVWVESEAPTVLGPQLLALRVNPEVLDPWFLSGCLRAPANVRRAGTHASTTSRIDVRRLRVPRFSLEEQRRYGEIQRMLCAFERDLLGLQMAGSELGRSLGDLLAAGRMARD</sequence>
<dbReference type="GO" id="GO:0032259">
    <property type="term" value="P:methylation"/>
    <property type="evidence" value="ECO:0007669"/>
    <property type="project" value="UniProtKB-KW"/>
</dbReference>
<dbReference type="STRING" id="910347.SAMN05421773_1263"/>
<dbReference type="InterPro" id="IPR003356">
    <property type="entry name" value="DNA_methylase_A-5"/>
</dbReference>
<organism evidence="2 3">
    <name type="scientific">Streptomyces aidingensis</name>
    <dbReference type="NCBI Taxonomy" id="910347"/>
    <lineage>
        <taxon>Bacteria</taxon>
        <taxon>Bacillati</taxon>
        <taxon>Actinomycetota</taxon>
        <taxon>Actinomycetes</taxon>
        <taxon>Kitasatosporales</taxon>
        <taxon>Streptomycetaceae</taxon>
        <taxon>Streptomyces</taxon>
    </lineage>
</organism>
<reference evidence="2 3" key="1">
    <citation type="submission" date="2016-10" db="EMBL/GenBank/DDBJ databases">
        <authorList>
            <person name="de Groot N.N."/>
        </authorList>
    </citation>
    <scope>NUCLEOTIDE SEQUENCE [LARGE SCALE GENOMIC DNA]</scope>
    <source>
        <strain evidence="2 3">CGMCC 4.5739</strain>
    </source>
</reference>
<dbReference type="Pfam" id="PF02384">
    <property type="entry name" value="N6_Mtase"/>
    <property type="match status" value="1"/>
</dbReference>
<gene>
    <name evidence="2" type="ORF">SAMN05421773_1263</name>
</gene>
<dbReference type="GO" id="GO:0003677">
    <property type="term" value="F:DNA binding"/>
    <property type="evidence" value="ECO:0007669"/>
    <property type="project" value="InterPro"/>
</dbReference>
<dbReference type="InterPro" id="IPR029063">
    <property type="entry name" value="SAM-dependent_MTases_sf"/>
</dbReference>
<keyword evidence="2" id="KW-0489">Methyltransferase</keyword>
<dbReference type="AlphaFoldDB" id="A0A1I1UXH2"/>
<evidence type="ECO:0000313" key="3">
    <source>
        <dbReference type="Proteomes" id="UP000199207"/>
    </source>
</evidence>
<dbReference type="PANTHER" id="PTHR42998">
    <property type="entry name" value="TYPE I RESTRICTION ENZYME HINDVIIP M PROTEIN-RELATED"/>
    <property type="match status" value="1"/>
</dbReference>
<dbReference type="RefSeq" id="WP_093841573.1">
    <property type="nucleotide sequence ID" value="NZ_FOLM01000026.1"/>
</dbReference>
<feature type="domain" description="DNA methylase adenine-specific" evidence="1">
    <location>
        <begin position="149"/>
        <end position="375"/>
    </location>
</feature>
<dbReference type="EMBL" id="FOLM01000026">
    <property type="protein sequence ID" value="SFD72720.1"/>
    <property type="molecule type" value="Genomic_DNA"/>
</dbReference>
<dbReference type="PRINTS" id="PR00507">
    <property type="entry name" value="N12N6MTFRASE"/>
</dbReference>
<dbReference type="PANTHER" id="PTHR42998:SF1">
    <property type="entry name" value="TYPE I RESTRICTION ENZYME HINDI METHYLASE SUBUNIT"/>
    <property type="match status" value="1"/>
</dbReference>
<proteinExistence type="predicted"/>
<dbReference type="SUPFAM" id="SSF53335">
    <property type="entry name" value="S-adenosyl-L-methionine-dependent methyltransferases"/>
    <property type="match status" value="1"/>
</dbReference>
<keyword evidence="2" id="KW-0808">Transferase</keyword>
<dbReference type="Gene3D" id="3.40.50.150">
    <property type="entry name" value="Vaccinia Virus protein VP39"/>
    <property type="match status" value="1"/>
</dbReference>
<dbReference type="InterPro" id="IPR052916">
    <property type="entry name" value="Type-I_RE_MTase_Subunit"/>
</dbReference>
<keyword evidence="3" id="KW-1185">Reference proteome</keyword>
<protein>
    <submittedName>
        <fullName evidence="2">N-6 DNA Methylase</fullName>
    </submittedName>
</protein>
<evidence type="ECO:0000313" key="2">
    <source>
        <dbReference type="EMBL" id="SFD72720.1"/>
    </source>
</evidence>
<dbReference type="Proteomes" id="UP000199207">
    <property type="component" value="Unassembled WGS sequence"/>
</dbReference>
<dbReference type="OrthoDB" id="9784823at2"/>
<accession>A0A1I1UXH2</accession>
<evidence type="ECO:0000259" key="1">
    <source>
        <dbReference type="Pfam" id="PF02384"/>
    </source>
</evidence>
<name>A0A1I1UXH2_9ACTN</name>
<dbReference type="GO" id="GO:0008170">
    <property type="term" value="F:N-methyltransferase activity"/>
    <property type="evidence" value="ECO:0007669"/>
    <property type="project" value="InterPro"/>
</dbReference>